<sequence length="576" mass="65053">MGDLGQMSYSYQDVPIGTPRSLRVVCMGMGYSGLMMAMIIRSKMADANLEFQIYEKNSDQGGTWLVNRRYPGCQCDIPAHNYEYSFEPFPEWPNYYATSEQIHEYMKKTFNKYRCGEFVKFNHEIKRAEWLDMEGKWRLTVEQNGEQLIDVCDVFINAGGVLDHWNWPAIPGIDLFGGKLMHSADWDQSYDFTDKAVAVIGIGSSGIQILPQVAKKARKTALFARSQTWITPSVGISEPGPDDPDVDETLNYSLQELSRFKADPEYLRQHRRKLQDGRIQGFKQFILGSPDQEEAMKMFSVSMRERLGTSDKGQQIAQQLVPDFPVGCRRLTPGQGFLEALLEDNVSLEWRNLDHITTKGIVTTDGRLIECDAICCATGFDNSFKPRFPIIGKGNVDLADQWADLPEGYFGITVAGFPNYFTFIGPNSPISNGSLVQAIQITAVYIAKCIAKLQKQGVKSMDVTVTAQGDFNEHCRTYLANTVWSSNCSSWYKQGTTDGKVVAIYCGSSYHFIEALKEPRWEDYHFEYFGGVRSNRFAYLGNGMTLAETRGKSVGATQTMNLDEYWNLFNLPSILE</sequence>
<dbReference type="InterPro" id="IPR020946">
    <property type="entry name" value="Flavin_mOase-like"/>
</dbReference>
<dbReference type="InterPro" id="IPR036188">
    <property type="entry name" value="FAD/NAD-bd_sf"/>
</dbReference>
<dbReference type="PANTHER" id="PTHR42877:SF7">
    <property type="entry name" value="FLAVIN-BINDING MONOOXYGENASE-RELATED"/>
    <property type="match status" value="1"/>
</dbReference>
<organism evidence="7 8">
    <name type="scientific">Exophiala mesophila</name>
    <name type="common">Black yeast-like fungus</name>
    <dbReference type="NCBI Taxonomy" id="212818"/>
    <lineage>
        <taxon>Eukaryota</taxon>
        <taxon>Fungi</taxon>
        <taxon>Dikarya</taxon>
        <taxon>Ascomycota</taxon>
        <taxon>Pezizomycotina</taxon>
        <taxon>Eurotiomycetes</taxon>
        <taxon>Chaetothyriomycetidae</taxon>
        <taxon>Chaetothyriales</taxon>
        <taxon>Herpotrichiellaceae</taxon>
        <taxon>Exophiala</taxon>
    </lineage>
</organism>
<dbReference type="PANTHER" id="PTHR42877">
    <property type="entry name" value="L-ORNITHINE N(5)-MONOOXYGENASE-RELATED"/>
    <property type="match status" value="1"/>
</dbReference>
<dbReference type="AlphaFoldDB" id="A0A0D1XSW5"/>
<keyword evidence="4" id="KW-0274">FAD</keyword>
<accession>A0A0D1XSW5</accession>
<reference evidence="7 8" key="1">
    <citation type="submission" date="2015-01" db="EMBL/GenBank/DDBJ databases">
        <title>The Genome Sequence of Exophiala mesophila CBS40295.</title>
        <authorList>
            <consortium name="The Broad Institute Genomics Platform"/>
            <person name="Cuomo C."/>
            <person name="de Hoog S."/>
            <person name="Gorbushina A."/>
            <person name="Stielow B."/>
            <person name="Teixiera M."/>
            <person name="Abouelleil A."/>
            <person name="Chapman S.B."/>
            <person name="Priest M."/>
            <person name="Young S.K."/>
            <person name="Wortman J."/>
            <person name="Nusbaum C."/>
            <person name="Birren B."/>
        </authorList>
    </citation>
    <scope>NUCLEOTIDE SEQUENCE [LARGE SCALE GENOMIC DNA]</scope>
    <source>
        <strain evidence="7 8">CBS 40295</strain>
    </source>
</reference>
<keyword evidence="3" id="KW-0285">Flavoprotein</keyword>
<dbReference type="Proteomes" id="UP000054302">
    <property type="component" value="Unassembled WGS sequence"/>
</dbReference>
<evidence type="ECO:0000313" key="8">
    <source>
        <dbReference type="Proteomes" id="UP000054302"/>
    </source>
</evidence>
<dbReference type="InterPro" id="IPR051209">
    <property type="entry name" value="FAD-bind_Monooxygenase_sf"/>
</dbReference>
<dbReference type="OMA" id="INEPTAN"/>
<evidence type="ECO:0000256" key="6">
    <source>
        <dbReference type="SAM" id="Phobius"/>
    </source>
</evidence>
<name>A0A0D1XSW5_EXOME</name>
<dbReference type="OrthoDB" id="74360at2759"/>
<keyword evidence="6" id="KW-0472">Membrane</keyword>
<keyword evidence="6" id="KW-1133">Transmembrane helix</keyword>
<dbReference type="GeneID" id="27323637"/>
<dbReference type="Gene3D" id="3.50.50.60">
    <property type="entry name" value="FAD/NAD(P)-binding domain"/>
    <property type="match status" value="2"/>
</dbReference>
<evidence type="ECO:0000313" key="7">
    <source>
        <dbReference type="EMBL" id="KIV91231.1"/>
    </source>
</evidence>
<proteinExistence type="inferred from homology"/>
<dbReference type="GO" id="GO:0050661">
    <property type="term" value="F:NADP binding"/>
    <property type="evidence" value="ECO:0007669"/>
    <property type="project" value="InterPro"/>
</dbReference>
<evidence type="ECO:0000256" key="5">
    <source>
        <dbReference type="ARBA" id="ARBA00023002"/>
    </source>
</evidence>
<dbReference type="VEuPathDB" id="FungiDB:PV10_05792"/>
<dbReference type="HOGENOM" id="CLU_006937_6_1_1"/>
<feature type="transmembrane region" description="Helical" evidence="6">
    <location>
        <begin position="20"/>
        <end position="40"/>
    </location>
</feature>
<evidence type="ECO:0000256" key="2">
    <source>
        <dbReference type="ARBA" id="ARBA00010139"/>
    </source>
</evidence>
<dbReference type="GO" id="GO:0050660">
    <property type="term" value="F:flavin adenine dinucleotide binding"/>
    <property type="evidence" value="ECO:0007669"/>
    <property type="project" value="InterPro"/>
</dbReference>
<evidence type="ECO:0000256" key="4">
    <source>
        <dbReference type="ARBA" id="ARBA00022827"/>
    </source>
</evidence>
<protein>
    <recommendedName>
        <fullName evidence="9">FAD/NAD(P)-binding domain-containing protein</fullName>
    </recommendedName>
</protein>
<keyword evidence="5" id="KW-0560">Oxidoreductase</keyword>
<dbReference type="GO" id="GO:0004499">
    <property type="term" value="F:N,N-dimethylaniline monooxygenase activity"/>
    <property type="evidence" value="ECO:0007669"/>
    <property type="project" value="InterPro"/>
</dbReference>
<evidence type="ECO:0000256" key="3">
    <source>
        <dbReference type="ARBA" id="ARBA00022630"/>
    </source>
</evidence>
<dbReference type="Pfam" id="PF00743">
    <property type="entry name" value="FMO-like"/>
    <property type="match status" value="1"/>
</dbReference>
<evidence type="ECO:0000256" key="1">
    <source>
        <dbReference type="ARBA" id="ARBA00001974"/>
    </source>
</evidence>
<dbReference type="EMBL" id="KN847523">
    <property type="protein sequence ID" value="KIV91231.1"/>
    <property type="molecule type" value="Genomic_DNA"/>
</dbReference>
<keyword evidence="8" id="KW-1185">Reference proteome</keyword>
<comment type="similarity">
    <text evidence="2">Belongs to the FAD-binding monooxygenase family.</text>
</comment>
<dbReference type="SUPFAM" id="SSF51905">
    <property type="entry name" value="FAD/NAD(P)-binding domain"/>
    <property type="match status" value="3"/>
</dbReference>
<gene>
    <name evidence="7" type="ORF">PV10_05792</name>
</gene>
<keyword evidence="6" id="KW-0812">Transmembrane</keyword>
<evidence type="ECO:0008006" key="9">
    <source>
        <dbReference type="Google" id="ProtNLM"/>
    </source>
</evidence>
<dbReference type="RefSeq" id="XP_016222805.1">
    <property type="nucleotide sequence ID" value="XM_016370512.1"/>
</dbReference>
<comment type="cofactor">
    <cofactor evidence="1">
        <name>FAD</name>
        <dbReference type="ChEBI" id="CHEBI:57692"/>
    </cofactor>
</comment>